<feature type="non-terminal residue" evidence="1">
    <location>
        <position position="371"/>
    </location>
</feature>
<dbReference type="Proteomes" id="UP000033423">
    <property type="component" value="Unassembled WGS sequence"/>
</dbReference>
<proteinExistence type="predicted"/>
<reference evidence="1 2" key="1">
    <citation type="submission" date="2015-02" db="EMBL/GenBank/DDBJ databases">
        <title>Single-cell genomics of uncultivated deep-branching MTB reveals a conserved set of magnetosome genes.</title>
        <authorList>
            <person name="Kolinko S."/>
            <person name="Richter M."/>
            <person name="Glockner F.O."/>
            <person name="Brachmann A."/>
            <person name="Schuler D."/>
        </authorList>
    </citation>
    <scope>NUCLEOTIDE SEQUENCE [LARGE SCALE GENOMIC DNA]</scope>
    <source>
        <strain evidence="1">TM-1</strain>
    </source>
</reference>
<sequence length="371" mass="41652">MQGDVGASNANRNIYAGRHGHQRNIVCDEYIPDEESVVLPIVNIYYNQEPSGELRAYVTDIVNKAMAYNKEFGITTRSIFRKLTDGTTISINIVGDIVNGVVMIPVSTQPETVIINKRLVIYLLHVGNNKTYSEILEHGLKTSTWLDKPDDQGKSQNGDYRLQSIYYDTEKNKWVLETIDRLDGLVITDSGFNLTAQPSDFGQHATMPNVFFYENAINFSSTFAAHAPAGPFAGFCQWGQDVYIGIDTKARTIGSKVAERLNQAVDAWLPIYKARCNFYAHEVKDPQTGQKKVEMRDLDYQFLEEVVDKTQSYIFNQGLLEVPVASNAPRYFLAKHQLIYHTPDDLVNWKPGAIIGTDSIQSTTVNVTGYA</sequence>
<keyword evidence="2" id="KW-1185">Reference proteome</keyword>
<organism evidence="1 2">
    <name type="scientific">Candidatus Magnetobacterium bavaricum</name>
    <dbReference type="NCBI Taxonomy" id="29290"/>
    <lineage>
        <taxon>Bacteria</taxon>
        <taxon>Pseudomonadati</taxon>
        <taxon>Nitrospirota</taxon>
        <taxon>Thermodesulfovibrionia</taxon>
        <taxon>Thermodesulfovibrionales</taxon>
        <taxon>Candidatus Magnetobacteriaceae</taxon>
        <taxon>Candidatus Magnetobacterium</taxon>
    </lineage>
</organism>
<dbReference type="AlphaFoldDB" id="A0A0F3GY85"/>
<evidence type="ECO:0000313" key="2">
    <source>
        <dbReference type="Proteomes" id="UP000033423"/>
    </source>
</evidence>
<comment type="caution">
    <text evidence="1">The sequence shown here is derived from an EMBL/GenBank/DDBJ whole genome shotgun (WGS) entry which is preliminary data.</text>
</comment>
<accession>A0A0F3GY85</accession>
<dbReference type="EMBL" id="LACI01000428">
    <property type="protein sequence ID" value="KJU86866.1"/>
    <property type="molecule type" value="Genomic_DNA"/>
</dbReference>
<name>A0A0F3GY85_9BACT</name>
<evidence type="ECO:0000313" key="1">
    <source>
        <dbReference type="EMBL" id="KJU86866.1"/>
    </source>
</evidence>
<protein>
    <submittedName>
        <fullName evidence="1">Uncharacterized protein</fullName>
    </submittedName>
</protein>
<gene>
    <name evidence="1" type="ORF">MBAV_000940</name>
</gene>